<dbReference type="HOGENOM" id="CLU_203775_1_0_3"/>
<dbReference type="Proteomes" id="UP000010366">
    <property type="component" value="Chromosome"/>
</dbReference>
<organism evidence="1 2">
    <name type="scientific">Chamaesiphon minutus (strain ATCC 27169 / PCC 6605)</name>
    <dbReference type="NCBI Taxonomy" id="1173020"/>
    <lineage>
        <taxon>Bacteria</taxon>
        <taxon>Bacillati</taxon>
        <taxon>Cyanobacteriota</taxon>
        <taxon>Cyanophyceae</taxon>
        <taxon>Gomontiellales</taxon>
        <taxon>Chamaesiphonaceae</taxon>
        <taxon>Chamaesiphon</taxon>
    </lineage>
</organism>
<name>K9UGE7_CHAP6</name>
<reference evidence="1 2" key="1">
    <citation type="submission" date="2012-05" db="EMBL/GenBank/DDBJ databases">
        <title>Finished chromosome of genome of Chamaesiphon sp. PCC 6605.</title>
        <authorList>
            <consortium name="US DOE Joint Genome Institute"/>
            <person name="Gugger M."/>
            <person name="Coursin T."/>
            <person name="Rippka R."/>
            <person name="Tandeau De Marsac N."/>
            <person name="Huntemann M."/>
            <person name="Wei C.-L."/>
            <person name="Han J."/>
            <person name="Detter J.C."/>
            <person name="Han C."/>
            <person name="Tapia R."/>
            <person name="Chen A."/>
            <person name="Kyrpides N."/>
            <person name="Mavromatis K."/>
            <person name="Markowitz V."/>
            <person name="Szeto E."/>
            <person name="Ivanova N."/>
            <person name="Pagani I."/>
            <person name="Pati A."/>
            <person name="Goodwin L."/>
            <person name="Nordberg H.P."/>
            <person name="Cantor M.N."/>
            <person name="Hua S.X."/>
            <person name="Woyke T."/>
            <person name="Kerfeld C.A."/>
        </authorList>
    </citation>
    <scope>NUCLEOTIDE SEQUENCE [LARGE SCALE GENOMIC DNA]</scope>
    <source>
        <strain evidence="2">ATCC 27169 / PCC 6605</strain>
    </source>
</reference>
<proteinExistence type="predicted"/>
<gene>
    <name evidence="1" type="ORF">Cha6605_2844</name>
</gene>
<dbReference type="KEGG" id="cmp:Cha6605_2844"/>
<dbReference type="EMBL" id="CP003600">
    <property type="protein sequence ID" value="AFY93880.1"/>
    <property type="molecule type" value="Genomic_DNA"/>
</dbReference>
<dbReference type="RefSeq" id="WP_015160025.1">
    <property type="nucleotide sequence ID" value="NC_019697.1"/>
</dbReference>
<dbReference type="OrthoDB" id="574440at2"/>
<evidence type="ECO:0000313" key="1">
    <source>
        <dbReference type="EMBL" id="AFY93880.1"/>
    </source>
</evidence>
<accession>K9UGE7</accession>
<sequence length="67" mass="7663">MNDQFRIPDPETRAKSIASLKAASRLLDLSNLQLDEAIAFVEKDLREQQRARLLYKSNSIPTNKMDS</sequence>
<dbReference type="AlphaFoldDB" id="K9UGE7"/>
<dbReference type="STRING" id="1173020.Cha6605_2844"/>
<protein>
    <submittedName>
        <fullName evidence="1">Uncharacterized protein</fullName>
    </submittedName>
</protein>
<dbReference type="eggNOG" id="ENOG5033K62">
    <property type="taxonomic scope" value="Bacteria"/>
</dbReference>
<evidence type="ECO:0000313" key="2">
    <source>
        <dbReference type="Proteomes" id="UP000010366"/>
    </source>
</evidence>
<keyword evidence="2" id="KW-1185">Reference proteome</keyword>